<protein>
    <submittedName>
        <fullName evidence="1">Uncharacterized protein</fullName>
    </submittedName>
</protein>
<evidence type="ECO:0000313" key="2">
    <source>
        <dbReference type="Proteomes" id="UP001157502"/>
    </source>
</evidence>
<gene>
    <name evidence="1" type="ORF">DPEC_G00288350</name>
</gene>
<name>A0ACC2FKI2_DALPE</name>
<evidence type="ECO:0000313" key="1">
    <source>
        <dbReference type="EMBL" id="KAJ7991871.1"/>
    </source>
</evidence>
<proteinExistence type="predicted"/>
<reference evidence="1" key="1">
    <citation type="submission" date="2021-05" db="EMBL/GenBank/DDBJ databases">
        <authorList>
            <person name="Pan Q."/>
            <person name="Jouanno E."/>
            <person name="Zahm M."/>
            <person name="Klopp C."/>
            <person name="Cabau C."/>
            <person name="Louis A."/>
            <person name="Berthelot C."/>
            <person name="Parey E."/>
            <person name="Roest Crollius H."/>
            <person name="Montfort J."/>
            <person name="Robinson-Rechavi M."/>
            <person name="Bouchez O."/>
            <person name="Lampietro C."/>
            <person name="Lopez Roques C."/>
            <person name="Donnadieu C."/>
            <person name="Postlethwait J."/>
            <person name="Bobe J."/>
            <person name="Dillon D."/>
            <person name="Chandos A."/>
            <person name="von Hippel F."/>
            <person name="Guiguen Y."/>
        </authorList>
    </citation>
    <scope>NUCLEOTIDE SEQUENCE</scope>
    <source>
        <strain evidence="1">YG-Jan2019</strain>
    </source>
</reference>
<sequence length="111" mass="12712">MPVGGVKSEFDLWSKRRATYSDVAGDKRPSWDRLRDWLDRQVRSQTPLSSRRTGPAHLSQMAVRRAQARLLRRHPEEKVYLGESRRHDVTAVSGMLLEGGDYTIFPGFLTS</sequence>
<organism evidence="1 2">
    <name type="scientific">Dallia pectoralis</name>
    <name type="common">Alaska blackfish</name>
    <dbReference type="NCBI Taxonomy" id="75939"/>
    <lineage>
        <taxon>Eukaryota</taxon>
        <taxon>Metazoa</taxon>
        <taxon>Chordata</taxon>
        <taxon>Craniata</taxon>
        <taxon>Vertebrata</taxon>
        <taxon>Euteleostomi</taxon>
        <taxon>Actinopterygii</taxon>
        <taxon>Neopterygii</taxon>
        <taxon>Teleostei</taxon>
        <taxon>Protacanthopterygii</taxon>
        <taxon>Esociformes</taxon>
        <taxon>Umbridae</taxon>
        <taxon>Dallia</taxon>
    </lineage>
</organism>
<keyword evidence="2" id="KW-1185">Reference proteome</keyword>
<accession>A0ACC2FKI2</accession>
<comment type="caution">
    <text evidence="1">The sequence shown here is derived from an EMBL/GenBank/DDBJ whole genome shotgun (WGS) entry which is preliminary data.</text>
</comment>
<dbReference type="Proteomes" id="UP001157502">
    <property type="component" value="Chromosome 26"/>
</dbReference>
<dbReference type="EMBL" id="CM055753">
    <property type="protein sequence ID" value="KAJ7991871.1"/>
    <property type="molecule type" value="Genomic_DNA"/>
</dbReference>